<protein>
    <submittedName>
        <fullName evidence="1">Uncharacterized protein</fullName>
    </submittedName>
</protein>
<gene>
    <name evidence="1" type="ORF">GCM10008098_29050</name>
</gene>
<evidence type="ECO:0000313" key="2">
    <source>
        <dbReference type="Proteomes" id="UP000621898"/>
    </source>
</evidence>
<evidence type="ECO:0000313" key="1">
    <source>
        <dbReference type="EMBL" id="GGY33881.1"/>
    </source>
</evidence>
<keyword evidence="2" id="KW-1185">Reference proteome</keyword>
<dbReference type="Proteomes" id="UP000621898">
    <property type="component" value="Unassembled WGS sequence"/>
</dbReference>
<organism evidence="1 2">
    <name type="scientific">Rhodanobacter panaciterrae</name>
    <dbReference type="NCBI Taxonomy" id="490572"/>
    <lineage>
        <taxon>Bacteria</taxon>
        <taxon>Pseudomonadati</taxon>
        <taxon>Pseudomonadota</taxon>
        <taxon>Gammaproteobacteria</taxon>
        <taxon>Lysobacterales</taxon>
        <taxon>Rhodanobacteraceae</taxon>
        <taxon>Rhodanobacter</taxon>
    </lineage>
</organism>
<comment type="caution">
    <text evidence="1">The sequence shown here is derived from an EMBL/GenBank/DDBJ whole genome shotgun (WGS) entry which is preliminary data.</text>
</comment>
<dbReference type="EMBL" id="BMXT01000004">
    <property type="protein sequence ID" value="GGY33881.1"/>
    <property type="molecule type" value="Genomic_DNA"/>
</dbReference>
<reference evidence="2" key="1">
    <citation type="journal article" date="2019" name="Int. J. Syst. Evol. Microbiol.">
        <title>The Global Catalogue of Microorganisms (GCM) 10K type strain sequencing project: providing services to taxonomists for standard genome sequencing and annotation.</title>
        <authorList>
            <consortium name="The Broad Institute Genomics Platform"/>
            <consortium name="The Broad Institute Genome Sequencing Center for Infectious Disease"/>
            <person name="Wu L."/>
            <person name="Ma J."/>
        </authorList>
    </citation>
    <scope>NUCLEOTIDE SEQUENCE [LARGE SCALE GENOMIC DNA]</scope>
    <source>
        <strain evidence="2">KCTC 22232</strain>
    </source>
</reference>
<name>A0ABQ3A2X0_9GAMM</name>
<dbReference type="RefSeq" id="WP_189442276.1">
    <property type="nucleotide sequence ID" value="NZ_BMXT01000004.1"/>
</dbReference>
<sequence>MTHSLDFVGLNKKLFLLRHLIAGNKEFSRREQQYQGTQAEPSEGWDQHAARLQYMVSNDLIEIAAKFRVMQDTASIQLSSASLRELDHSCLGKRSIGTVLSGDVELTLRESCNKIIHASKFQLIFQNARSAVPRHLYSYWNGICQFSGSQGKNNWRIALDVYRWADAMDCFLEELAGNVDS</sequence>
<proteinExistence type="predicted"/>
<accession>A0ABQ3A2X0</accession>